<comment type="caution">
    <text evidence="2">The sequence shown here is derived from an EMBL/GenBank/DDBJ whole genome shotgun (WGS) entry which is preliminary data.</text>
</comment>
<dbReference type="Proteomes" id="UP001501588">
    <property type="component" value="Unassembled WGS sequence"/>
</dbReference>
<reference evidence="3" key="1">
    <citation type="journal article" date="2019" name="Int. J. Syst. Evol. Microbiol.">
        <title>The Global Catalogue of Microorganisms (GCM) 10K type strain sequencing project: providing services to taxonomists for standard genome sequencing and annotation.</title>
        <authorList>
            <consortium name="The Broad Institute Genomics Platform"/>
            <consortium name="The Broad Institute Genome Sequencing Center for Infectious Disease"/>
            <person name="Wu L."/>
            <person name="Ma J."/>
        </authorList>
    </citation>
    <scope>NUCLEOTIDE SEQUENCE [LARGE SCALE GENOMIC DNA]</scope>
    <source>
        <strain evidence="3">JCM 9933</strain>
    </source>
</reference>
<dbReference type="PROSITE" id="PS51186">
    <property type="entry name" value="GNAT"/>
    <property type="match status" value="1"/>
</dbReference>
<evidence type="ECO:0000259" key="1">
    <source>
        <dbReference type="PROSITE" id="PS51186"/>
    </source>
</evidence>
<dbReference type="SUPFAM" id="SSF55729">
    <property type="entry name" value="Acyl-CoA N-acyltransferases (Nat)"/>
    <property type="match status" value="1"/>
</dbReference>
<proteinExistence type="predicted"/>
<sequence>MSGGAALPDGFETARLALRLIAEADAGPIFEGYARDAEVARFLVWRPHRSRADTDAYIARCLAKRPDEARTYVLAGREDGAVRGAFDLRRDDANRMGFGYVLARRWWGRGLMPEALAAVADWALAQPGVFRISALCDVENRASARVMEKAGLAREGLLRRRILCPNLADEPRDCFLYARVR</sequence>
<dbReference type="PANTHER" id="PTHR43441:SF2">
    <property type="entry name" value="FAMILY ACETYLTRANSFERASE, PUTATIVE (AFU_ORTHOLOGUE AFUA_7G00850)-RELATED"/>
    <property type="match status" value="1"/>
</dbReference>
<protein>
    <submittedName>
        <fullName evidence="2">GNAT family protein</fullName>
    </submittedName>
</protein>
<dbReference type="PANTHER" id="PTHR43441">
    <property type="entry name" value="RIBOSOMAL-PROTEIN-SERINE ACETYLTRANSFERASE"/>
    <property type="match status" value="1"/>
</dbReference>
<dbReference type="InterPro" id="IPR051908">
    <property type="entry name" value="Ribosomal_N-acetyltransferase"/>
</dbReference>
<dbReference type="RefSeq" id="WP_343898047.1">
    <property type="nucleotide sequence ID" value="NZ_BAAAFZ010000101.1"/>
</dbReference>
<dbReference type="InterPro" id="IPR000182">
    <property type="entry name" value="GNAT_dom"/>
</dbReference>
<dbReference type="InterPro" id="IPR016181">
    <property type="entry name" value="Acyl_CoA_acyltransferase"/>
</dbReference>
<keyword evidence="3" id="KW-1185">Reference proteome</keyword>
<organism evidence="2 3">
    <name type="scientific">Craurococcus roseus</name>
    <dbReference type="NCBI Taxonomy" id="77585"/>
    <lineage>
        <taxon>Bacteria</taxon>
        <taxon>Pseudomonadati</taxon>
        <taxon>Pseudomonadota</taxon>
        <taxon>Alphaproteobacteria</taxon>
        <taxon>Acetobacterales</taxon>
        <taxon>Acetobacteraceae</taxon>
        <taxon>Craurococcus</taxon>
    </lineage>
</organism>
<evidence type="ECO:0000313" key="2">
    <source>
        <dbReference type="EMBL" id="GAA0605458.1"/>
    </source>
</evidence>
<gene>
    <name evidence="2" type="ORF">GCM10009416_48630</name>
</gene>
<name>A0ABP3R8G0_9PROT</name>
<dbReference type="EMBL" id="BAAAFZ010000101">
    <property type="protein sequence ID" value="GAA0605458.1"/>
    <property type="molecule type" value="Genomic_DNA"/>
</dbReference>
<dbReference type="Gene3D" id="3.40.630.30">
    <property type="match status" value="1"/>
</dbReference>
<dbReference type="Pfam" id="PF13302">
    <property type="entry name" value="Acetyltransf_3"/>
    <property type="match status" value="1"/>
</dbReference>
<feature type="domain" description="N-acetyltransferase" evidence="1">
    <location>
        <begin position="16"/>
        <end position="181"/>
    </location>
</feature>
<evidence type="ECO:0000313" key="3">
    <source>
        <dbReference type="Proteomes" id="UP001501588"/>
    </source>
</evidence>
<accession>A0ABP3R8G0</accession>